<feature type="non-terminal residue" evidence="1">
    <location>
        <position position="127"/>
    </location>
</feature>
<dbReference type="Proteomes" id="UP001164746">
    <property type="component" value="Chromosome 10"/>
</dbReference>
<name>A0ABY7F234_MYAAR</name>
<organism evidence="1 2">
    <name type="scientific">Mya arenaria</name>
    <name type="common">Soft-shell clam</name>
    <dbReference type="NCBI Taxonomy" id="6604"/>
    <lineage>
        <taxon>Eukaryota</taxon>
        <taxon>Metazoa</taxon>
        <taxon>Spiralia</taxon>
        <taxon>Lophotrochozoa</taxon>
        <taxon>Mollusca</taxon>
        <taxon>Bivalvia</taxon>
        <taxon>Autobranchia</taxon>
        <taxon>Heteroconchia</taxon>
        <taxon>Euheterodonta</taxon>
        <taxon>Imparidentia</taxon>
        <taxon>Neoheterodontei</taxon>
        <taxon>Myida</taxon>
        <taxon>Myoidea</taxon>
        <taxon>Myidae</taxon>
        <taxon>Mya</taxon>
    </lineage>
</organism>
<evidence type="ECO:0000313" key="2">
    <source>
        <dbReference type="Proteomes" id="UP001164746"/>
    </source>
</evidence>
<proteinExistence type="predicted"/>
<sequence length="127" mass="14500">KKYQFVQNQKITYVGSVLDFQKGLDCIRTIKVNITSISAFICPVSIVHRIDTSYKTSNETNSVVPVTFLESQLEKIPLKPNRGEHLKWWLHTLNTSQGESFHQVVTHITIQTKVSQKACGDSFDSFR</sequence>
<keyword evidence="2" id="KW-1185">Reference proteome</keyword>
<evidence type="ECO:0000313" key="1">
    <source>
        <dbReference type="EMBL" id="WAR16248.1"/>
    </source>
</evidence>
<gene>
    <name evidence="1" type="ORF">MAR_030842</name>
</gene>
<reference evidence="1" key="1">
    <citation type="submission" date="2022-11" db="EMBL/GenBank/DDBJ databases">
        <title>Centuries of genome instability and evolution in soft-shell clam transmissible cancer (bioRxiv).</title>
        <authorList>
            <person name="Hart S.F.M."/>
            <person name="Yonemitsu M.A."/>
            <person name="Giersch R.M."/>
            <person name="Beal B.F."/>
            <person name="Arriagada G."/>
            <person name="Davis B.W."/>
            <person name="Ostrander E.A."/>
            <person name="Goff S.P."/>
            <person name="Metzger M.J."/>
        </authorList>
    </citation>
    <scope>NUCLEOTIDE SEQUENCE</scope>
    <source>
        <strain evidence="1">MELC-2E11</strain>
        <tissue evidence="1">Siphon/mantle</tissue>
    </source>
</reference>
<accession>A0ABY7F234</accession>
<protein>
    <submittedName>
        <fullName evidence="1">Uncharacterized protein</fullName>
    </submittedName>
</protein>
<dbReference type="EMBL" id="CP111021">
    <property type="protein sequence ID" value="WAR16248.1"/>
    <property type="molecule type" value="Genomic_DNA"/>
</dbReference>